<reference evidence="1 2" key="1">
    <citation type="submission" date="2020-04" db="EMBL/GenBank/DDBJ databases">
        <title>Perkinsus chesapeaki whole genome sequence.</title>
        <authorList>
            <person name="Bogema D.R."/>
        </authorList>
    </citation>
    <scope>NUCLEOTIDE SEQUENCE [LARGE SCALE GENOMIC DNA]</scope>
    <source>
        <strain evidence="1">ATCC PRA-425</strain>
    </source>
</reference>
<evidence type="ECO:0000313" key="1">
    <source>
        <dbReference type="EMBL" id="KAF4677774.1"/>
    </source>
</evidence>
<gene>
    <name evidence="1" type="ORF">FOL47_010368</name>
</gene>
<keyword evidence="2" id="KW-1185">Reference proteome</keyword>
<comment type="caution">
    <text evidence="1">The sequence shown here is derived from an EMBL/GenBank/DDBJ whole genome shotgun (WGS) entry which is preliminary data.</text>
</comment>
<dbReference type="AlphaFoldDB" id="A0A7J6N295"/>
<name>A0A7J6N295_PERCH</name>
<dbReference type="OrthoDB" id="463773at2759"/>
<dbReference type="EMBL" id="JAAPAO010000008">
    <property type="protein sequence ID" value="KAF4677774.1"/>
    <property type="molecule type" value="Genomic_DNA"/>
</dbReference>
<dbReference type="Proteomes" id="UP000591131">
    <property type="component" value="Unassembled WGS sequence"/>
</dbReference>
<proteinExistence type="predicted"/>
<organism evidence="1 2">
    <name type="scientific">Perkinsus chesapeaki</name>
    <name type="common">Clam parasite</name>
    <name type="synonym">Perkinsus andrewsi</name>
    <dbReference type="NCBI Taxonomy" id="330153"/>
    <lineage>
        <taxon>Eukaryota</taxon>
        <taxon>Sar</taxon>
        <taxon>Alveolata</taxon>
        <taxon>Perkinsozoa</taxon>
        <taxon>Perkinsea</taxon>
        <taxon>Perkinsida</taxon>
        <taxon>Perkinsidae</taxon>
        <taxon>Perkinsus</taxon>
    </lineage>
</organism>
<evidence type="ECO:0000313" key="2">
    <source>
        <dbReference type="Proteomes" id="UP000591131"/>
    </source>
</evidence>
<accession>A0A7J6N295</accession>
<sequence>MSPSSAESGEAPSRFVIIGGAGSMNQFDLSPAAQWDFEQEPTRAAASLRLCIWAMFLFACLVMFRVQQDKLAQAMANRRSNVLHLVAPWEKASFNDRNSTELRAVYIDPRLATVASNLRLGQNHELDVAQLLPPRANSYIRELDSQRLVASVLDGAWRSTTYGREDNESIEEAASPDVATLRSVDRTQYSANKGVAELCPTGKGNQRSCMMALLKNNREGFSCFHLAAAVDGGVTKFDVSANDSMVCLGDKEGAEIRALLPDQFSDRIVYIWRPVGDEQGYAPAIDCATTVDSSTGKCIDSVPIHSASYYGIDFHEDTDKNGKARETTKVVSITYDYQRWQTVLRSYVMGDKESPMSSRPEFKSILFTSRGPFWVIDSPDVSDGYVLVVAGTEPQIGILHATPLYDAQIGPANQWMKQGDVLRRENTRSAYYRHMSGKMADETVGEVQGRKAKCFCGPPPSD</sequence>
<protein>
    <submittedName>
        <fullName evidence="1">Uncharacterized protein</fullName>
    </submittedName>
</protein>